<gene>
    <name evidence="1" type="ORF">JI435_414710</name>
</gene>
<name>A0A7U2I3A8_PHANO</name>
<dbReference type="EMBL" id="CP069032">
    <property type="protein sequence ID" value="QRD00184.1"/>
    <property type="molecule type" value="Genomic_DNA"/>
</dbReference>
<reference evidence="2" key="1">
    <citation type="journal article" date="2021" name="BMC Genomics">
        <title>Chromosome-level genome assembly and manually-curated proteome of model necrotroph Parastagonospora nodorum Sn15 reveals a genome-wide trove of candidate effector homologs, and redundancy of virulence-related functions within an accessory chromosome.</title>
        <authorList>
            <person name="Bertazzoni S."/>
            <person name="Jones D.A.B."/>
            <person name="Phan H.T."/>
            <person name="Tan K.-C."/>
            <person name="Hane J.K."/>
        </authorList>
    </citation>
    <scope>NUCLEOTIDE SEQUENCE [LARGE SCALE GENOMIC DNA]</scope>
    <source>
        <strain evidence="2">SN15 / ATCC MYA-4574 / FGSC 10173)</strain>
    </source>
</reference>
<dbReference type="VEuPathDB" id="FungiDB:JI435_414710"/>
<protein>
    <submittedName>
        <fullName evidence="1">Uncharacterized protein</fullName>
    </submittedName>
</protein>
<accession>A0A7U2I3A8</accession>
<keyword evidence="2" id="KW-1185">Reference proteome</keyword>
<evidence type="ECO:0000313" key="2">
    <source>
        <dbReference type="Proteomes" id="UP000663193"/>
    </source>
</evidence>
<proteinExistence type="predicted"/>
<dbReference type="Proteomes" id="UP000663193">
    <property type="component" value="Chromosome 10"/>
</dbReference>
<sequence length="98" mass="11196">MTAMRAIPGRKHSFHRLARCTKESLLSDARMQAHVAARRYRPIAAERGLSPPRCNTFQVQLHDSKSTDTGLCQVVQIIVRIIRRRKRALLCQQSMEIG</sequence>
<dbReference type="AlphaFoldDB" id="A0A7U2I3A8"/>
<evidence type="ECO:0000313" key="1">
    <source>
        <dbReference type="EMBL" id="QRD00184.1"/>
    </source>
</evidence>
<organism evidence="1 2">
    <name type="scientific">Phaeosphaeria nodorum (strain SN15 / ATCC MYA-4574 / FGSC 10173)</name>
    <name type="common">Glume blotch fungus</name>
    <name type="synonym">Parastagonospora nodorum</name>
    <dbReference type="NCBI Taxonomy" id="321614"/>
    <lineage>
        <taxon>Eukaryota</taxon>
        <taxon>Fungi</taxon>
        <taxon>Dikarya</taxon>
        <taxon>Ascomycota</taxon>
        <taxon>Pezizomycotina</taxon>
        <taxon>Dothideomycetes</taxon>
        <taxon>Pleosporomycetidae</taxon>
        <taxon>Pleosporales</taxon>
        <taxon>Pleosporineae</taxon>
        <taxon>Phaeosphaeriaceae</taxon>
        <taxon>Parastagonospora</taxon>
    </lineage>
</organism>